<dbReference type="EMBL" id="CCFA01003510">
    <property type="protein sequence ID" value="CDW98575.1"/>
    <property type="molecule type" value="Genomic_DNA"/>
</dbReference>
<proteinExistence type="predicted"/>
<accession>A0A0F7SBW2</accession>
<dbReference type="AlphaFoldDB" id="A0A0F7SBW2"/>
<feature type="region of interest" description="Disordered" evidence="1">
    <location>
        <begin position="215"/>
        <end position="264"/>
    </location>
</feature>
<feature type="compositionally biased region" description="Low complexity" evidence="1">
    <location>
        <begin position="79"/>
        <end position="91"/>
    </location>
</feature>
<organism evidence="2 3">
    <name type="scientific">Sporisorium scitamineum</name>
    <dbReference type="NCBI Taxonomy" id="49012"/>
    <lineage>
        <taxon>Eukaryota</taxon>
        <taxon>Fungi</taxon>
        <taxon>Dikarya</taxon>
        <taxon>Basidiomycota</taxon>
        <taxon>Ustilaginomycotina</taxon>
        <taxon>Ustilaginomycetes</taxon>
        <taxon>Ustilaginales</taxon>
        <taxon>Ustilaginaceae</taxon>
        <taxon>Sporisorium</taxon>
    </lineage>
</organism>
<dbReference type="Proteomes" id="UP000242770">
    <property type="component" value="Unassembled WGS sequence"/>
</dbReference>
<evidence type="ECO:0000256" key="1">
    <source>
        <dbReference type="SAM" id="MobiDB-lite"/>
    </source>
</evidence>
<protein>
    <submittedName>
        <fullName evidence="2">Uncharacterized protein</fullName>
    </submittedName>
</protein>
<gene>
    <name evidence="2" type="primary">SSCI58340.1</name>
</gene>
<feature type="region of interest" description="Disordered" evidence="1">
    <location>
        <begin position="1"/>
        <end position="28"/>
    </location>
</feature>
<name>A0A0F7SBW2_9BASI</name>
<sequence>MSVATHQPSPPSPHPLPPSTPRFQNFRPLRYQTTEELDRFFGTTLAQRREQRLRVRDSNGQIYFDWIEKDEWQHLLATGSLTSPSSPSGEAEAGGRRSSGWTCMTLESPLCEAAWSGRRASSVGEASRRVDDCVALNNNAEDSWIKTRRQSDEYPYSPRSFCAVSNDDRIRISRLPLRKLDQQSLDQAFGSTTRKPSTLHIPDIIQSVELDDETTHDSSWTASPMVTLDSTSARRASGGAKDATFERRHATSIGDGVPREPNTH</sequence>
<feature type="region of interest" description="Disordered" evidence="1">
    <location>
        <begin position="79"/>
        <end position="100"/>
    </location>
</feature>
<feature type="compositionally biased region" description="Polar residues" evidence="1">
    <location>
        <begin position="217"/>
        <end position="234"/>
    </location>
</feature>
<reference evidence="3" key="1">
    <citation type="submission" date="2014-06" db="EMBL/GenBank/DDBJ databases">
        <authorList>
            <person name="Berkman P.J."/>
        </authorList>
    </citation>
    <scope>NUCLEOTIDE SEQUENCE [LARGE SCALE GENOMIC DNA]</scope>
</reference>
<evidence type="ECO:0000313" key="2">
    <source>
        <dbReference type="EMBL" id="CDW98575.1"/>
    </source>
</evidence>
<feature type="compositionally biased region" description="Pro residues" evidence="1">
    <location>
        <begin position="8"/>
        <end position="20"/>
    </location>
</feature>
<evidence type="ECO:0000313" key="3">
    <source>
        <dbReference type="Proteomes" id="UP000242770"/>
    </source>
</evidence>
<keyword evidence="3" id="KW-1185">Reference proteome</keyword>